<dbReference type="GO" id="GO:0016887">
    <property type="term" value="F:ATP hydrolysis activity"/>
    <property type="evidence" value="ECO:0007669"/>
    <property type="project" value="InterPro"/>
</dbReference>
<evidence type="ECO:0000256" key="1">
    <source>
        <dbReference type="ARBA" id="ARBA00002912"/>
    </source>
</evidence>
<dbReference type="GO" id="GO:0051082">
    <property type="term" value="F:unfolded protein binding"/>
    <property type="evidence" value="ECO:0007669"/>
    <property type="project" value="EnsemblFungi"/>
</dbReference>
<dbReference type="GO" id="GO:0140662">
    <property type="term" value="F:ATP-dependent protein folding chaperone"/>
    <property type="evidence" value="ECO:0007669"/>
    <property type="project" value="InterPro"/>
</dbReference>
<evidence type="ECO:0000313" key="9">
    <source>
        <dbReference type="Proteomes" id="UP000192501"/>
    </source>
</evidence>
<dbReference type="PANTHER" id="PTHR11353">
    <property type="entry name" value="CHAPERONIN"/>
    <property type="match status" value="1"/>
</dbReference>
<keyword evidence="5 7" id="KW-0067">ATP-binding</keyword>
<dbReference type="InterPro" id="IPR027413">
    <property type="entry name" value="GROEL-like_equatorial_sf"/>
</dbReference>
<dbReference type="SUPFAM" id="SSF54849">
    <property type="entry name" value="GroEL-intermediate domain like"/>
    <property type="match status" value="1"/>
</dbReference>
<dbReference type="GO" id="GO:0005832">
    <property type="term" value="C:chaperonin-containing T-complex"/>
    <property type="evidence" value="ECO:0007669"/>
    <property type="project" value="EnsemblFungi"/>
</dbReference>
<dbReference type="Gene3D" id="3.30.260.10">
    <property type="entry name" value="TCP-1-like chaperonin intermediate domain"/>
    <property type="match status" value="1"/>
</dbReference>
<evidence type="ECO:0000313" key="8">
    <source>
        <dbReference type="EMBL" id="ORD99347.1"/>
    </source>
</evidence>
<keyword evidence="6 7" id="KW-0143">Chaperone</keyword>
<dbReference type="VEuPathDB" id="MicrosporidiaDB:HERIO_39"/>
<comment type="subunit">
    <text evidence="3">Component of the T-complex protein 1 (TCP1) complex.</text>
</comment>
<dbReference type="GO" id="GO:0005524">
    <property type="term" value="F:ATP binding"/>
    <property type="evidence" value="ECO:0007669"/>
    <property type="project" value="UniProtKB-KW"/>
</dbReference>
<organism evidence="8 9">
    <name type="scientific">Hepatospora eriocheir</name>
    <dbReference type="NCBI Taxonomy" id="1081669"/>
    <lineage>
        <taxon>Eukaryota</taxon>
        <taxon>Fungi</taxon>
        <taxon>Fungi incertae sedis</taxon>
        <taxon>Microsporidia</taxon>
        <taxon>Hepatosporidae</taxon>
        <taxon>Hepatospora</taxon>
    </lineage>
</organism>
<accession>A0A1X0QHT1</accession>
<evidence type="ECO:0000256" key="7">
    <source>
        <dbReference type="RuleBase" id="RU004187"/>
    </source>
</evidence>
<dbReference type="VEuPathDB" id="MicrosporidiaDB:A0H76_1000"/>
<evidence type="ECO:0000256" key="6">
    <source>
        <dbReference type="ARBA" id="ARBA00023186"/>
    </source>
</evidence>
<dbReference type="SUPFAM" id="SSF52029">
    <property type="entry name" value="GroEL apical domain-like"/>
    <property type="match status" value="1"/>
</dbReference>
<dbReference type="InterPro" id="IPR002423">
    <property type="entry name" value="Cpn60/GroEL/TCP-1"/>
</dbReference>
<evidence type="ECO:0000256" key="4">
    <source>
        <dbReference type="ARBA" id="ARBA00022741"/>
    </source>
</evidence>
<dbReference type="Gene3D" id="1.10.560.10">
    <property type="entry name" value="GroEL-like equatorial domain"/>
    <property type="match status" value="1"/>
</dbReference>
<evidence type="ECO:0000256" key="2">
    <source>
        <dbReference type="ARBA" id="ARBA00008020"/>
    </source>
</evidence>
<comment type="caution">
    <text evidence="8">The sequence shown here is derived from an EMBL/GenBank/DDBJ whole genome shotgun (WGS) entry which is preliminary data.</text>
</comment>
<dbReference type="PROSITE" id="PS00751">
    <property type="entry name" value="TCP1_2"/>
    <property type="match status" value="1"/>
</dbReference>
<dbReference type="EMBL" id="LTAI01000221">
    <property type="protein sequence ID" value="ORD99347.1"/>
    <property type="molecule type" value="Genomic_DNA"/>
</dbReference>
<name>A0A1X0QHT1_9MICR</name>
<dbReference type="Gene3D" id="3.50.7.10">
    <property type="entry name" value="GroEL"/>
    <property type="match status" value="1"/>
</dbReference>
<dbReference type="PRINTS" id="PR00304">
    <property type="entry name" value="TCOMPLEXTCP1"/>
</dbReference>
<dbReference type="InterPro" id="IPR017998">
    <property type="entry name" value="Chaperone_TCP-1"/>
</dbReference>
<dbReference type="Proteomes" id="UP000192501">
    <property type="component" value="Unassembled WGS sequence"/>
</dbReference>
<evidence type="ECO:0000256" key="5">
    <source>
        <dbReference type="ARBA" id="ARBA00022840"/>
    </source>
</evidence>
<dbReference type="SUPFAM" id="SSF48592">
    <property type="entry name" value="GroEL equatorial domain-like"/>
    <property type="match status" value="1"/>
</dbReference>
<dbReference type="InterPro" id="IPR002194">
    <property type="entry name" value="Chaperonin_TCP-1_CS"/>
</dbReference>
<gene>
    <name evidence="8" type="primary">TCPB</name>
    <name evidence="8" type="ORF">A0H76_1000</name>
</gene>
<dbReference type="AlphaFoldDB" id="A0A1X0QHT1"/>
<sequence>MDKNIGMYMTKGGDTEEYFNDEATEVIEKGVNVLFNILKTTLGPHGALKILKGRDNIVTNDGATILQNLLIDSPSAKMIIDSSKSQDFEEGDGTTSIAVLALLILRHAFKSKVHVLSIIRGISLGVKTVENVLNIIKFEAKNNDVKNLVKTTLNSKVLNSYLDQFVDICMNAVNNLDKSCDLSLINIVKIDGELHESSWVEGLVIDKELNSNEIGKVLKEPKILLVNTHLDYDKIKITSSKIQVNSISELEDIENAEKKRMAEKIDLITQHDFDLIINRQLIYDFPMQLLVEKGKTAIENVGFENIERLEKISGGVLLSHFNKIEGNEEVNSVLGKCGKVETIQLKNKYFTKFTGVKNGASTIILAGSSPVMLDEAERSIHDALCVLKKIKKNPFCLYGGGNVESILSSELNKQANLNKTIKAEGLRILSNAFREFTEVLTENSGYEGSKFSTVMRANYETVKEHYKSSFTKGLNIENGQPGCMKDLGVIEGFDMKMRVLKAACETAQSILKCDGVIKHQPRKRDRC</sequence>
<comment type="function">
    <text evidence="1">Molecular chaperone; assists the folding of proteins upon ATP hydrolysis.</text>
</comment>
<dbReference type="InterPro" id="IPR027409">
    <property type="entry name" value="GroEL-like_apical_dom_sf"/>
</dbReference>
<reference evidence="8 9" key="1">
    <citation type="journal article" date="2017" name="Environ. Microbiol.">
        <title>Decay of the glycolytic pathway and adaptation to intranuclear parasitism within Enterocytozoonidae microsporidia.</title>
        <authorList>
            <person name="Wiredu Boakye D."/>
            <person name="Jaroenlak P."/>
            <person name="Prachumwat A."/>
            <person name="Williams T.A."/>
            <person name="Bateman K.S."/>
            <person name="Itsathitphaisarn O."/>
            <person name="Sritunyalucksana K."/>
            <person name="Paszkiewicz K.H."/>
            <person name="Moore K.A."/>
            <person name="Stentiford G.D."/>
            <person name="Williams B.A."/>
        </authorList>
    </citation>
    <scope>NUCLEOTIDE SEQUENCE [LARGE SCALE GENOMIC DNA]</scope>
    <source>
        <strain evidence="9">canceri</strain>
    </source>
</reference>
<comment type="similarity">
    <text evidence="2 7">Belongs to the TCP-1 chaperonin family.</text>
</comment>
<protein>
    <submittedName>
        <fullName evidence="8">TCPB</fullName>
    </submittedName>
</protein>
<proteinExistence type="inferred from homology"/>
<keyword evidence="4 7" id="KW-0547">Nucleotide-binding</keyword>
<dbReference type="InterPro" id="IPR027410">
    <property type="entry name" value="TCP-1-like_intermed_sf"/>
</dbReference>
<dbReference type="Pfam" id="PF00118">
    <property type="entry name" value="Cpn60_TCP1"/>
    <property type="match status" value="1"/>
</dbReference>
<evidence type="ECO:0000256" key="3">
    <source>
        <dbReference type="ARBA" id="ARBA00011381"/>
    </source>
</evidence>
<dbReference type="PROSITE" id="PS00750">
    <property type="entry name" value="TCP1_1"/>
    <property type="match status" value="1"/>
</dbReference>